<comment type="caution">
    <text evidence="1">The sequence shown here is derived from an EMBL/GenBank/DDBJ whole genome shotgun (WGS) entry which is preliminary data.</text>
</comment>
<evidence type="ECO:0000313" key="1">
    <source>
        <dbReference type="EMBL" id="MFO3718183.1"/>
    </source>
</evidence>
<dbReference type="Proteomes" id="UP001637993">
    <property type="component" value="Unassembled WGS sequence"/>
</dbReference>
<keyword evidence="2" id="KW-1185">Reference proteome</keyword>
<gene>
    <name evidence="1" type="ORF">AB9Q04_07580</name>
</gene>
<proteinExistence type="predicted"/>
<organism evidence="1 2">
    <name type="scientific">Anaerococcus groningensis</name>
    <dbReference type="NCBI Taxonomy" id="3115616"/>
    <lineage>
        <taxon>Bacteria</taxon>
        <taxon>Bacillati</taxon>
        <taxon>Bacillota</taxon>
        <taxon>Tissierellia</taxon>
        <taxon>Tissierellales</taxon>
        <taxon>Peptoniphilaceae</taxon>
        <taxon>Anaerococcus</taxon>
    </lineage>
</organism>
<accession>A0ABW9N244</accession>
<dbReference type="EMBL" id="JBGMEG010000014">
    <property type="protein sequence ID" value="MFO3718183.1"/>
    <property type="molecule type" value="Genomic_DNA"/>
</dbReference>
<evidence type="ECO:0000313" key="2">
    <source>
        <dbReference type="Proteomes" id="UP001637993"/>
    </source>
</evidence>
<dbReference type="RefSeq" id="WP_410024738.1">
    <property type="nucleotide sequence ID" value="NZ_JBGMEG010000014.1"/>
</dbReference>
<sequence>MKAEVNEQYPIIEKLEYNFLINEDIYSFNTLMSLLYDKNFVKFSKNDYYVKEYVMRNLKKYFWNLSDIDQIILTLENLITDDLNRYEFWISVKAQYRAFKDKKMIDDLECDIINELGVRFLMENMYPTINKNDPKLIDLGDKYKENIYNDKNLVSKLKENMGVYCDLKVKSKVYTLDQTTHKQLRFDTSSIYTDDITISQTKKIYEKSQSYLYKSIVDIYAEYYFRGLLREVLERYQ</sequence>
<reference evidence="1 2" key="1">
    <citation type="journal article" date="2025" name="Anaerobe">
        <title>Description of Anaerococcus kampingiae sp. nov., Anaerococcus groningensis sp. nov., Anaerococcus martiniensis sp. nov., and Anaerococcus cruorum sp. nov., isolated from human clinical specimens.</title>
        <authorList>
            <person name="Boiten K.E."/>
            <person name="Meijer J."/>
            <person name="van Wezel E.M."/>
            <person name="Veloo A.C.M."/>
        </authorList>
    </citation>
    <scope>NUCLEOTIDE SEQUENCE [LARGE SCALE GENOMIC DNA]</scope>
    <source>
        <strain evidence="1 2">ENR1011</strain>
    </source>
</reference>
<name>A0ABW9N244_9FIRM</name>
<protein>
    <submittedName>
        <fullName evidence="1">Uncharacterized protein</fullName>
    </submittedName>
</protein>